<feature type="region of interest" description="Disordered" evidence="7">
    <location>
        <begin position="171"/>
        <end position="209"/>
    </location>
</feature>
<evidence type="ECO:0000313" key="9">
    <source>
        <dbReference type="EMBL" id="JAU44447.1"/>
    </source>
</evidence>
<evidence type="ECO:0000256" key="7">
    <source>
        <dbReference type="SAM" id="MobiDB-lite"/>
    </source>
</evidence>
<dbReference type="Gene3D" id="3.40.50.300">
    <property type="entry name" value="P-loop containing nucleotide triphosphate hydrolases"/>
    <property type="match status" value="1"/>
</dbReference>
<comment type="catalytic activity">
    <reaction evidence="6">
        <text>NAD(+) + H2O = ADP-D-ribose + nicotinamide + H(+)</text>
        <dbReference type="Rhea" id="RHEA:16301"/>
        <dbReference type="ChEBI" id="CHEBI:15377"/>
        <dbReference type="ChEBI" id="CHEBI:15378"/>
        <dbReference type="ChEBI" id="CHEBI:17154"/>
        <dbReference type="ChEBI" id="CHEBI:57540"/>
        <dbReference type="ChEBI" id="CHEBI:57967"/>
        <dbReference type="EC" id="3.2.2.6"/>
    </reaction>
    <physiologicalReaction direction="left-to-right" evidence="6">
        <dbReference type="Rhea" id="RHEA:16302"/>
    </physiologicalReaction>
</comment>
<proteinExistence type="predicted"/>
<dbReference type="Gene3D" id="3.40.50.10140">
    <property type="entry name" value="Toll/interleukin-1 receptor homology (TIR) domain"/>
    <property type="match status" value="1"/>
</dbReference>
<dbReference type="InterPro" id="IPR045344">
    <property type="entry name" value="C-JID"/>
</dbReference>
<dbReference type="GO" id="GO:0007165">
    <property type="term" value="P:signal transduction"/>
    <property type="evidence" value="ECO:0007669"/>
    <property type="project" value="InterPro"/>
</dbReference>
<dbReference type="Pfam" id="PF13855">
    <property type="entry name" value="LRR_8"/>
    <property type="match status" value="1"/>
</dbReference>
<evidence type="ECO:0000256" key="6">
    <source>
        <dbReference type="ARBA" id="ARBA00047304"/>
    </source>
</evidence>
<keyword evidence="4" id="KW-0378">Hydrolase</keyword>
<dbReference type="GO" id="GO:0043531">
    <property type="term" value="F:ADP binding"/>
    <property type="evidence" value="ECO:0007669"/>
    <property type="project" value="InterPro"/>
</dbReference>
<keyword evidence="5" id="KW-0520">NAD</keyword>
<keyword evidence="3" id="KW-0677">Repeat</keyword>
<dbReference type="Pfam" id="PF01582">
    <property type="entry name" value="TIR"/>
    <property type="match status" value="1"/>
</dbReference>
<evidence type="ECO:0000259" key="8">
    <source>
        <dbReference type="PROSITE" id="PS50104"/>
    </source>
</evidence>
<dbReference type="InterPro" id="IPR032675">
    <property type="entry name" value="LRR_dom_sf"/>
</dbReference>
<dbReference type="SMART" id="SM00255">
    <property type="entry name" value="TIR"/>
    <property type="match status" value="1"/>
</dbReference>
<evidence type="ECO:0000256" key="2">
    <source>
        <dbReference type="ARBA" id="ARBA00022614"/>
    </source>
</evidence>
<dbReference type="SUPFAM" id="SSF52058">
    <property type="entry name" value="L domain-like"/>
    <property type="match status" value="1"/>
</dbReference>
<dbReference type="Pfam" id="PF20160">
    <property type="entry name" value="C-JID"/>
    <property type="match status" value="1"/>
</dbReference>
<dbReference type="FunFam" id="3.80.10.10:FF:000386">
    <property type="entry name" value="Disease resistance protein RPS4"/>
    <property type="match status" value="1"/>
</dbReference>
<reference evidence="9" key="1">
    <citation type="submission" date="2016-07" db="EMBL/GenBank/DDBJ databases">
        <title>De novo transcriptome assembly of four accessions of the metal hyperaccumulator plant Noccaea caerulescens.</title>
        <authorList>
            <person name="Blande D."/>
            <person name="Halimaa P."/>
            <person name="Tervahauta A.I."/>
            <person name="Aarts M.G."/>
            <person name="Karenlampi S.O."/>
        </authorList>
    </citation>
    <scope>NUCLEOTIDE SEQUENCE</scope>
</reference>
<organism evidence="9">
    <name type="scientific">Noccaea caerulescens</name>
    <name type="common">Alpine penny-cress</name>
    <name type="synonym">Thlaspi caerulescens</name>
    <dbReference type="NCBI Taxonomy" id="107243"/>
    <lineage>
        <taxon>Eukaryota</taxon>
        <taxon>Viridiplantae</taxon>
        <taxon>Streptophyta</taxon>
        <taxon>Embryophyta</taxon>
        <taxon>Tracheophyta</taxon>
        <taxon>Spermatophyta</taxon>
        <taxon>Magnoliopsida</taxon>
        <taxon>eudicotyledons</taxon>
        <taxon>Gunneridae</taxon>
        <taxon>Pentapetalae</taxon>
        <taxon>rosids</taxon>
        <taxon>malvids</taxon>
        <taxon>Brassicales</taxon>
        <taxon>Brassicaceae</taxon>
        <taxon>Coluteocarpeae</taxon>
        <taxon>Noccaea</taxon>
    </lineage>
</organism>
<gene>
    <name evidence="9" type="ORF">LC_TR16819_c0_g1_i1_g.58041</name>
</gene>
<dbReference type="GO" id="GO:0006952">
    <property type="term" value="P:defense response"/>
    <property type="evidence" value="ECO:0007669"/>
    <property type="project" value="InterPro"/>
</dbReference>
<evidence type="ECO:0000256" key="1">
    <source>
        <dbReference type="ARBA" id="ARBA00011982"/>
    </source>
</evidence>
<dbReference type="AlphaFoldDB" id="A0A1J3FKN5"/>
<dbReference type="Pfam" id="PF00931">
    <property type="entry name" value="NB-ARC"/>
    <property type="match status" value="1"/>
</dbReference>
<dbReference type="EMBL" id="GEVK01008385">
    <property type="protein sequence ID" value="JAU44447.1"/>
    <property type="molecule type" value="Transcribed_RNA"/>
</dbReference>
<dbReference type="GO" id="GO:0061809">
    <property type="term" value="F:NAD+ nucleosidase activity, cyclic ADP-ribose generating"/>
    <property type="evidence" value="ECO:0007669"/>
    <property type="project" value="UniProtKB-EC"/>
</dbReference>
<dbReference type="InterPro" id="IPR044974">
    <property type="entry name" value="Disease_R_plants"/>
</dbReference>
<dbReference type="PROSITE" id="PS50104">
    <property type="entry name" value="TIR"/>
    <property type="match status" value="1"/>
</dbReference>
<keyword evidence="2" id="KW-0433">Leucine-rich repeat</keyword>
<dbReference type="InterPro" id="IPR035897">
    <property type="entry name" value="Toll_tir_struct_dom_sf"/>
</dbReference>
<dbReference type="EC" id="3.2.2.6" evidence="1"/>
<dbReference type="InterPro" id="IPR042197">
    <property type="entry name" value="Apaf_helical"/>
</dbReference>
<dbReference type="PANTHER" id="PTHR11017">
    <property type="entry name" value="LEUCINE-RICH REPEAT-CONTAINING PROTEIN"/>
    <property type="match status" value="1"/>
</dbReference>
<protein>
    <recommendedName>
        <fullName evidence="1">ADP-ribosyl cyclase/cyclic ADP-ribose hydrolase</fullName>
        <ecNumber evidence="1">3.2.2.6</ecNumber>
    </recommendedName>
</protein>
<feature type="domain" description="TIR" evidence="8">
    <location>
        <begin position="8"/>
        <end position="171"/>
    </location>
</feature>
<dbReference type="SUPFAM" id="SSF52540">
    <property type="entry name" value="P-loop containing nucleoside triphosphate hydrolases"/>
    <property type="match status" value="1"/>
</dbReference>
<evidence type="ECO:0000256" key="3">
    <source>
        <dbReference type="ARBA" id="ARBA00022737"/>
    </source>
</evidence>
<dbReference type="PRINTS" id="PR00364">
    <property type="entry name" value="DISEASERSIST"/>
</dbReference>
<dbReference type="PANTHER" id="PTHR11017:SF264">
    <property type="entry name" value="ADP-RIBOSYL CYCLASE_CYCLIC ADP-RIBOSE HYDROLASE"/>
    <property type="match status" value="1"/>
</dbReference>
<dbReference type="InterPro" id="IPR000157">
    <property type="entry name" value="TIR_dom"/>
</dbReference>
<evidence type="ECO:0000256" key="5">
    <source>
        <dbReference type="ARBA" id="ARBA00023027"/>
    </source>
</evidence>
<evidence type="ECO:0000256" key="4">
    <source>
        <dbReference type="ARBA" id="ARBA00022801"/>
    </source>
</evidence>
<sequence length="1136" mass="128993">MVAPSSSTGPQVFINFRGELRNNFVTHLLDAFKRHGINSFIDSKEKPGVDLKELFERIKKSTVALAILSSKYTESHWCLDELVKIKECVDLHTLRVIPIFYNLKPETVKELDGDFGLHLWNLWKKKGRDDRILKWDAALQDVRGKAALILDEHSDEAAFVDMVATHVKNFLDEDKEENSKPQGKGEEIPKPEEVSNSKTKKKVKNSTFNSVKPGEQRLKQLEEKLAMDCDDNESRIIGVVGMAGIGKTYLAEALFEKLKKKVNSHVVIRFDSEKWKDHKLGWLQKKLAKGLLDNYSIDCGNGNPLEFWKDTLVKKKVVILFDNVSDKKQIKPLLGNCNWIKEGSRIIITTRDKSLLKELTCDLYHVPKLNDTESFELFRAQVCTTLEGNIMEMSRKFVDYAGGNPFALKEFGDELCGKEEDHWKSRLEKLTQCSNSMVRDKLRICYDELNEKQKDAFLDIAYFFRSQEENYVRTLLDSFNPESAESGTELRDLTDKFLIDVCDGRVEMHDLFCTLAKEFVETSGGTYWLFPSNCPEFTTALAKKEGRNKVRGIVLDMSEMEEKSLDNQAFVEMTSLQYLKVYSSTDPGGHNEAKCNLNLPDELEFSKDNILRYLHWVKFPRKELPSNLEPKNLIDLRLPYSNIATVWNCAKVAPKLRWVDLSHSSKLTSLLGLSKAPNLLRLNLEGCTSLKELPKEMKELKNLIFLNVRGCTSLVSLPAITIDSLKTLILSGCSNLQTFKVISKNLETLHLNGTAISRLPQAFSNLHKLILLNLKECKNLVALPDCLWKLKSLQELKLSGCAMIESFPHVKEKMENLQLVLLDGTSITEMPRNIINLSFLRHLSLSRNDKICSLEFDMGQMCHLKWLEVKYCKNLTSLLGIPPNLQCLNAYGCVSLRTVASPLAFLMPTNQIHYSTFIFTNCHKLEQVSKSSIISYVQKKSELMSDDRYNQDFVFKSLIGTCFPGCDVPAWFNHQAFGSVLKLEFPRDWNEGKLNGIALCCAVSFKDYKDQNNGLQVKCTSEFTNVSSSRESFTIGGWSEPGDEPHTIETDHIFVGYTTLFNSKKRQQFTSDTEVSLTFEVTNGTSGVEGCKVMKCGFTLVYEPEEAENLGGAISHAPLRTGSFAKGRGYLSWNRD</sequence>
<dbReference type="Gene3D" id="1.10.8.430">
    <property type="entry name" value="Helical domain of apoptotic protease-activating factors"/>
    <property type="match status" value="1"/>
</dbReference>
<name>A0A1J3FKN5_NOCCA</name>
<dbReference type="InterPro" id="IPR001611">
    <property type="entry name" value="Leu-rich_rpt"/>
</dbReference>
<dbReference type="FunFam" id="3.40.50.10140:FF:000007">
    <property type="entry name" value="Disease resistance protein (TIR-NBS-LRR class)"/>
    <property type="match status" value="1"/>
</dbReference>
<dbReference type="InterPro" id="IPR002182">
    <property type="entry name" value="NB-ARC"/>
</dbReference>
<accession>A0A1J3FKN5</accession>
<feature type="compositionally biased region" description="Basic and acidic residues" evidence="7">
    <location>
        <begin position="171"/>
        <end position="195"/>
    </location>
</feature>
<dbReference type="Gene3D" id="3.80.10.10">
    <property type="entry name" value="Ribonuclease Inhibitor"/>
    <property type="match status" value="2"/>
</dbReference>
<dbReference type="SUPFAM" id="SSF52200">
    <property type="entry name" value="Toll/Interleukin receptor TIR domain"/>
    <property type="match status" value="1"/>
</dbReference>
<dbReference type="InterPro" id="IPR027417">
    <property type="entry name" value="P-loop_NTPase"/>
</dbReference>